<organism evidence="2 3">
    <name type="scientific">Actinokineospora fastidiosa</name>
    <dbReference type="NCBI Taxonomy" id="1816"/>
    <lineage>
        <taxon>Bacteria</taxon>
        <taxon>Bacillati</taxon>
        <taxon>Actinomycetota</taxon>
        <taxon>Actinomycetes</taxon>
        <taxon>Pseudonocardiales</taxon>
        <taxon>Pseudonocardiaceae</taxon>
        <taxon>Actinokineospora</taxon>
    </lineage>
</organism>
<dbReference type="PANTHER" id="PTHR21310">
    <property type="entry name" value="AMINOGLYCOSIDE PHOSPHOTRANSFERASE-RELATED-RELATED"/>
    <property type="match status" value="1"/>
</dbReference>
<evidence type="ECO:0000313" key="2">
    <source>
        <dbReference type="EMBL" id="GGS59501.1"/>
    </source>
</evidence>
<reference evidence="2" key="2">
    <citation type="submission" date="2020-09" db="EMBL/GenBank/DDBJ databases">
        <authorList>
            <person name="Sun Q."/>
            <person name="Ohkuma M."/>
        </authorList>
    </citation>
    <scope>NUCLEOTIDE SEQUENCE</scope>
    <source>
        <strain evidence="2">JCM 3276</strain>
    </source>
</reference>
<name>A0A918LK97_9PSEU</name>
<sequence length="304" mass="33317">MSDVDADTDMVPSVDPLDALTVAGRKVGVPTAGAILIRDGTNVIYEVTDGVVARVGPPGSQLVAARQIQASRWLADAGIPVVRAIDAIDQRTIVGDRPVTWWVQLPDHRHATPAELGAVLRRLHALDVPESPSFPAVDPFEGLRETIDRGTALPEDDRAWLRDLVKRLHREYLAMVPGLSRCVIHGDAWQGNIVVPRAGGAPVLLDLDHVGIGPQEWDLVSLAVDYTDFARIADSDYQAFVDAYGGYDLTAWPGYRTLATIRELRWTAFVLGKAAIDPRASEEVQHRVACLRGEIERPWSWSAF</sequence>
<dbReference type="Pfam" id="PF01636">
    <property type="entry name" value="APH"/>
    <property type="match status" value="1"/>
</dbReference>
<keyword evidence="3" id="KW-1185">Reference proteome</keyword>
<dbReference type="Gene3D" id="3.90.1200.10">
    <property type="match status" value="1"/>
</dbReference>
<dbReference type="SUPFAM" id="SSF56112">
    <property type="entry name" value="Protein kinase-like (PK-like)"/>
    <property type="match status" value="1"/>
</dbReference>
<proteinExistence type="predicted"/>
<evidence type="ECO:0000313" key="3">
    <source>
        <dbReference type="Proteomes" id="UP000660680"/>
    </source>
</evidence>
<reference evidence="2" key="1">
    <citation type="journal article" date="2014" name="Int. J. Syst. Evol. Microbiol.">
        <title>Complete genome sequence of Corynebacterium casei LMG S-19264T (=DSM 44701T), isolated from a smear-ripened cheese.</title>
        <authorList>
            <consortium name="US DOE Joint Genome Institute (JGI-PGF)"/>
            <person name="Walter F."/>
            <person name="Albersmeier A."/>
            <person name="Kalinowski J."/>
            <person name="Ruckert C."/>
        </authorList>
    </citation>
    <scope>NUCLEOTIDE SEQUENCE</scope>
    <source>
        <strain evidence="2">JCM 3276</strain>
    </source>
</reference>
<dbReference type="PANTHER" id="PTHR21310:SF40">
    <property type="entry name" value="AMINOGLYCOSIDE PHOSPHOTRANSFERASE DOMAIN-CONTAINING PROTEIN-RELATED"/>
    <property type="match status" value="1"/>
</dbReference>
<gene>
    <name evidence="2" type="ORF">GCM10010171_63060</name>
</gene>
<dbReference type="AlphaFoldDB" id="A0A918LK97"/>
<accession>A0A918LK97</accession>
<dbReference type="InterPro" id="IPR011009">
    <property type="entry name" value="Kinase-like_dom_sf"/>
</dbReference>
<feature type="domain" description="Aminoglycoside phosphotransferase" evidence="1">
    <location>
        <begin position="43"/>
        <end position="256"/>
    </location>
</feature>
<comment type="caution">
    <text evidence="2">The sequence shown here is derived from an EMBL/GenBank/DDBJ whole genome shotgun (WGS) entry which is preliminary data.</text>
</comment>
<protein>
    <submittedName>
        <fullName evidence="2">Aminoglycoside phosphotransferase</fullName>
    </submittedName>
</protein>
<evidence type="ECO:0000259" key="1">
    <source>
        <dbReference type="Pfam" id="PF01636"/>
    </source>
</evidence>
<dbReference type="InterPro" id="IPR051678">
    <property type="entry name" value="AGP_Transferase"/>
</dbReference>
<dbReference type="EMBL" id="BMRB01000011">
    <property type="protein sequence ID" value="GGS59501.1"/>
    <property type="molecule type" value="Genomic_DNA"/>
</dbReference>
<dbReference type="Proteomes" id="UP000660680">
    <property type="component" value="Unassembled WGS sequence"/>
</dbReference>
<dbReference type="InterPro" id="IPR002575">
    <property type="entry name" value="Aminoglycoside_PTrfase"/>
</dbReference>
<dbReference type="RefSeq" id="WP_229787791.1">
    <property type="nucleotide sequence ID" value="NZ_BMRB01000011.1"/>
</dbReference>